<dbReference type="Proteomes" id="UP000531561">
    <property type="component" value="Unassembled WGS sequence"/>
</dbReference>
<comment type="caution">
    <text evidence="1">The sequence shown here is derived from an EMBL/GenBank/DDBJ whole genome shotgun (WGS) entry which is preliminary data.</text>
</comment>
<organism evidence="1 2">
    <name type="scientific">Botrytis fragariae</name>
    <dbReference type="NCBI Taxonomy" id="1964551"/>
    <lineage>
        <taxon>Eukaryota</taxon>
        <taxon>Fungi</taxon>
        <taxon>Dikarya</taxon>
        <taxon>Ascomycota</taxon>
        <taxon>Pezizomycotina</taxon>
        <taxon>Leotiomycetes</taxon>
        <taxon>Helotiales</taxon>
        <taxon>Sclerotiniaceae</taxon>
        <taxon>Botrytis</taxon>
    </lineage>
</organism>
<gene>
    <name evidence="1" type="ORF">Bfra_008441</name>
</gene>
<dbReference type="OrthoDB" id="3598674at2759"/>
<evidence type="ECO:0000313" key="1">
    <source>
        <dbReference type="EMBL" id="KAF5873163.1"/>
    </source>
</evidence>
<name>A0A8H6AT89_9HELO</name>
<dbReference type="RefSeq" id="XP_037192109.1">
    <property type="nucleotide sequence ID" value="XM_037338803.1"/>
</dbReference>
<reference evidence="1 2" key="1">
    <citation type="journal article" date="2020" name="Phytopathology">
        <title>A high-quality genome resource of Botrytis fragariae, a new and rapidly spreading fungal pathogen causing strawberry gray mold in the U.S.A.</title>
        <authorList>
            <person name="Wu Y."/>
            <person name="Saski C.A."/>
            <person name="Schnabel G."/>
            <person name="Xiao S."/>
            <person name="Hu M."/>
        </authorList>
    </citation>
    <scope>NUCLEOTIDE SEQUENCE [LARGE SCALE GENOMIC DNA]</scope>
    <source>
        <strain evidence="1 2">BVB16</strain>
    </source>
</reference>
<dbReference type="GeneID" id="59262495"/>
<evidence type="ECO:0000313" key="2">
    <source>
        <dbReference type="Proteomes" id="UP000531561"/>
    </source>
</evidence>
<protein>
    <submittedName>
        <fullName evidence="1">Uncharacterized protein</fullName>
    </submittedName>
</protein>
<proteinExistence type="predicted"/>
<dbReference type="EMBL" id="JABFCT010000009">
    <property type="protein sequence ID" value="KAF5873163.1"/>
    <property type="molecule type" value="Genomic_DNA"/>
</dbReference>
<dbReference type="AlphaFoldDB" id="A0A8H6AT89"/>
<sequence length="93" mass="11049">MADVYKEAKMGLSWMGEEYEDSSLTLRMIRKWASLSAAIKYKLSQGELSAFFENKLQDEIFMPRSVTALKNMLHRLYWQRLRCNVGMNFYHLM</sequence>
<accession>A0A8H6AT89</accession>
<keyword evidence="2" id="KW-1185">Reference proteome</keyword>